<accession>A0ABQ1QZB0</accession>
<proteinExistence type="predicted"/>
<comment type="caution">
    <text evidence="2">The sequence shown here is derived from an EMBL/GenBank/DDBJ whole genome shotgun (WGS) entry which is preliminary data.</text>
</comment>
<dbReference type="EMBL" id="BMEG01000001">
    <property type="protein sequence ID" value="GGD52534.1"/>
    <property type="molecule type" value="Genomic_DNA"/>
</dbReference>
<dbReference type="Proteomes" id="UP000597138">
    <property type="component" value="Unassembled WGS sequence"/>
</dbReference>
<organism evidence="2 3">
    <name type="scientific">Caballeronia grimmiae</name>
    <dbReference type="NCBI Taxonomy" id="1071679"/>
    <lineage>
        <taxon>Bacteria</taxon>
        <taxon>Pseudomonadati</taxon>
        <taxon>Pseudomonadota</taxon>
        <taxon>Betaproteobacteria</taxon>
        <taxon>Burkholderiales</taxon>
        <taxon>Burkholderiaceae</taxon>
        <taxon>Caballeronia</taxon>
    </lineage>
</organism>
<name>A0ABQ1QZB0_9BURK</name>
<evidence type="ECO:0000313" key="3">
    <source>
        <dbReference type="Proteomes" id="UP000597138"/>
    </source>
</evidence>
<protein>
    <submittedName>
        <fullName evidence="2">Uncharacterized protein</fullName>
    </submittedName>
</protein>
<evidence type="ECO:0000256" key="1">
    <source>
        <dbReference type="SAM" id="MobiDB-lite"/>
    </source>
</evidence>
<feature type="region of interest" description="Disordered" evidence="1">
    <location>
        <begin position="199"/>
        <end position="220"/>
    </location>
</feature>
<evidence type="ECO:0000313" key="2">
    <source>
        <dbReference type="EMBL" id="GGD52534.1"/>
    </source>
</evidence>
<keyword evidence="3" id="KW-1185">Reference proteome</keyword>
<sequence>MPRGYQRAAKVIGTIRARHVRIGNQPGACLDGPIHRDLITSMRYKRSTCGTQDGSGRMRTLRFLQFFFRRIFMSFPKKRRRVKADGDESFLAVLRHFKPFGQLDTKIARARAQDEPVLYAHVLPGLDVLLCSVRGAQPPYPAIDELHRRCVESITNALEQPLDGLENGGYWYEANGFGFLVFASRARTQILSEFGATATARTRRGTRRQDAGDAASRPLR</sequence>
<gene>
    <name evidence="2" type="ORF">GCM10010985_02810</name>
</gene>
<reference evidence="3" key="1">
    <citation type="journal article" date="2019" name="Int. J. Syst. Evol. Microbiol.">
        <title>The Global Catalogue of Microorganisms (GCM) 10K type strain sequencing project: providing services to taxonomists for standard genome sequencing and annotation.</title>
        <authorList>
            <consortium name="The Broad Institute Genomics Platform"/>
            <consortium name="The Broad Institute Genome Sequencing Center for Infectious Disease"/>
            <person name="Wu L."/>
            <person name="Ma J."/>
        </authorList>
    </citation>
    <scope>NUCLEOTIDE SEQUENCE [LARGE SCALE GENOMIC DNA]</scope>
    <source>
        <strain evidence="3">CGMCC 1.11013</strain>
    </source>
</reference>